<feature type="domain" description="Glycosyl transferase family 1" evidence="1">
    <location>
        <begin position="180"/>
        <end position="331"/>
    </location>
</feature>
<dbReference type="InterPro" id="IPR001296">
    <property type="entry name" value="Glyco_trans_1"/>
</dbReference>
<dbReference type="Pfam" id="PF00534">
    <property type="entry name" value="Glycos_transf_1"/>
    <property type="match status" value="1"/>
</dbReference>
<dbReference type="RefSeq" id="WP_184496522.1">
    <property type="nucleotide sequence ID" value="NZ_JACIJO010000003.1"/>
</dbReference>
<evidence type="ECO:0000313" key="3">
    <source>
        <dbReference type="EMBL" id="MBB6327762.1"/>
    </source>
</evidence>
<dbReference type="InterPro" id="IPR028098">
    <property type="entry name" value="Glyco_trans_4-like_N"/>
</dbReference>
<dbReference type="AlphaFoldDB" id="A0A841MHM5"/>
<reference evidence="3 4" key="1">
    <citation type="submission" date="2020-08" db="EMBL/GenBank/DDBJ databases">
        <title>Genomic Encyclopedia of Type Strains, Phase IV (KMG-IV): sequencing the most valuable type-strain genomes for metagenomic binning, comparative biology and taxonomic classification.</title>
        <authorList>
            <person name="Goeker M."/>
        </authorList>
    </citation>
    <scope>NUCLEOTIDE SEQUENCE [LARGE SCALE GENOMIC DNA]</scope>
    <source>
        <strain evidence="3 4">DSM 102044</strain>
    </source>
</reference>
<sequence length="375" mass="42504">MVTTSFDKPKVYQLVDSLSLGGTERMSVNIANSLAEMGIESGLVVTRESGGLEQYLNPLVKKKIYNKKGKLDLFTFYKILKFLKSENPEVLHAHQTSILWAVLLKKFLPKTKLIWHDHFGMSEQLDQYPRKEMDWLISSIDSIVTVNKKIEKYWKKRFPEKKNTVFYIENFSGKLISVPTRKLETEFKILNIANFRRQKDQITLLRALGGLKNKIGKFKVYFLGEFVEKDWLAEVRDEINKLGLEDSTEIVGPVDNITPFIEMAHIGILSSESEGLPVALLEYGMGALPTVATEVGQCADVLGNGSFGEIVSPKSPEELQEAILKVFNNYPFAVEKAFRLQKHTEENYGATNFMKKYLPVALPGFKIKSSSPLPV</sequence>
<accession>A0A841MHM5</accession>
<dbReference type="Pfam" id="PF13439">
    <property type="entry name" value="Glyco_transf_4"/>
    <property type="match status" value="1"/>
</dbReference>
<keyword evidence="3" id="KW-0808">Transferase</keyword>
<evidence type="ECO:0000259" key="2">
    <source>
        <dbReference type="Pfam" id="PF13439"/>
    </source>
</evidence>
<dbReference type="PANTHER" id="PTHR12526">
    <property type="entry name" value="GLYCOSYLTRANSFERASE"/>
    <property type="match status" value="1"/>
</dbReference>
<feature type="domain" description="Glycosyltransferase subfamily 4-like N-terminal" evidence="2">
    <location>
        <begin position="21"/>
        <end position="167"/>
    </location>
</feature>
<name>A0A841MHM5_9BACT</name>
<gene>
    <name evidence="3" type="ORF">FHS59_003405</name>
</gene>
<dbReference type="GO" id="GO:0016757">
    <property type="term" value="F:glycosyltransferase activity"/>
    <property type="evidence" value="ECO:0007669"/>
    <property type="project" value="InterPro"/>
</dbReference>
<dbReference type="CDD" id="cd03811">
    <property type="entry name" value="GT4_GT28_WabH-like"/>
    <property type="match status" value="1"/>
</dbReference>
<evidence type="ECO:0000259" key="1">
    <source>
        <dbReference type="Pfam" id="PF00534"/>
    </source>
</evidence>
<keyword evidence="4" id="KW-1185">Reference proteome</keyword>
<dbReference type="Gene3D" id="3.40.50.2000">
    <property type="entry name" value="Glycogen Phosphorylase B"/>
    <property type="match status" value="2"/>
</dbReference>
<comment type="caution">
    <text evidence="3">The sequence shown here is derived from an EMBL/GenBank/DDBJ whole genome shotgun (WGS) entry which is preliminary data.</text>
</comment>
<evidence type="ECO:0000313" key="4">
    <source>
        <dbReference type="Proteomes" id="UP000588604"/>
    </source>
</evidence>
<proteinExistence type="predicted"/>
<dbReference type="SUPFAM" id="SSF53756">
    <property type="entry name" value="UDP-Glycosyltransferase/glycogen phosphorylase"/>
    <property type="match status" value="1"/>
</dbReference>
<dbReference type="PANTHER" id="PTHR12526:SF630">
    <property type="entry name" value="GLYCOSYLTRANSFERASE"/>
    <property type="match status" value="1"/>
</dbReference>
<protein>
    <submittedName>
        <fullName evidence="3">Glycosyltransferase involved in cell wall biosynthesis</fullName>
    </submittedName>
</protein>
<dbReference type="EMBL" id="JACIJO010000003">
    <property type="protein sequence ID" value="MBB6327762.1"/>
    <property type="molecule type" value="Genomic_DNA"/>
</dbReference>
<dbReference type="Proteomes" id="UP000588604">
    <property type="component" value="Unassembled WGS sequence"/>
</dbReference>
<organism evidence="3 4">
    <name type="scientific">Algoriphagus iocasae</name>
    <dbReference type="NCBI Taxonomy" id="1836499"/>
    <lineage>
        <taxon>Bacteria</taxon>
        <taxon>Pseudomonadati</taxon>
        <taxon>Bacteroidota</taxon>
        <taxon>Cytophagia</taxon>
        <taxon>Cytophagales</taxon>
        <taxon>Cyclobacteriaceae</taxon>
        <taxon>Algoriphagus</taxon>
    </lineage>
</organism>